<dbReference type="EMBL" id="HBGU01031580">
    <property type="protein sequence ID" value="CAD9454252.1"/>
    <property type="molecule type" value="Transcribed_RNA"/>
</dbReference>
<dbReference type="InterPro" id="IPR036259">
    <property type="entry name" value="MFS_trans_sf"/>
</dbReference>
<evidence type="ECO:0000256" key="7">
    <source>
        <dbReference type="SAM" id="Phobius"/>
    </source>
</evidence>
<dbReference type="Gene3D" id="1.20.1250.20">
    <property type="entry name" value="MFS general substrate transporter like domains"/>
    <property type="match status" value="1"/>
</dbReference>
<feature type="transmembrane region" description="Helical" evidence="7">
    <location>
        <begin position="440"/>
        <end position="459"/>
    </location>
</feature>
<evidence type="ECO:0000313" key="9">
    <source>
        <dbReference type="EMBL" id="CAD9454252.1"/>
    </source>
</evidence>
<feature type="domain" description="Major facilitator superfamily (MFS) profile" evidence="8">
    <location>
        <begin position="1"/>
        <end position="464"/>
    </location>
</feature>
<organism evidence="9">
    <name type="scientific">Haptolina brevifila</name>
    <dbReference type="NCBI Taxonomy" id="156173"/>
    <lineage>
        <taxon>Eukaryota</taxon>
        <taxon>Haptista</taxon>
        <taxon>Haptophyta</taxon>
        <taxon>Prymnesiophyceae</taxon>
        <taxon>Prymnesiales</taxon>
        <taxon>Prymnesiaceae</taxon>
        <taxon>Haptolina</taxon>
    </lineage>
</organism>
<gene>
    <name evidence="9" type="ORF">CBRE1094_LOCUS17255</name>
</gene>
<proteinExistence type="predicted"/>
<feature type="transmembrane region" description="Helical" evidence="7">
    <location>
        <begin position="376"/>
        <end position="398"/>
    </location>
</feature>
<evidence type="ECO:0000256" key="3">
    <source>
        <dbReference type="ARBA" id="ARBA00022692"/>
    </source>
</evidence>
<comment type="subcellular location">
    <subcellularLocation>
        <location evidence="1">Membrane</location>
        <topology evidence="1">Multi-pass membrane protein</topology>
    </subcellularLocation>
</comment>
<sequence length="498" mass="51994">MALIIPDLPDEWDITSSSSGVLAGVVFIGMGCGAAFWGVLSDRIGRLPVIVFDIAIALFFGMLSAASQSWVTLAVLRFGFGFAVGGLLPAGSTLVVECSPTTAVGLSVGLAMNLFSVGAILETLFAEAILPQLGWAVLLVVSAAPLALPLIVILFVVRIVESPIWLASQGRISEANAALSHIARTNGVPFSAPGDKGEGTDASASRGPFWHQMWTSISGGGSGRGALSKEAAGGASADGGTNTTTSSSGGSEEVDGARVARDRAWALLCSLFGKREGLVLVLALLVLWLSGPFAYYGIVFILPTWFDSNVPSDWRHWCDVLTAVAELPGNLLAGYLGDLIGRKPTMIILYMAAAVCIFISGVLADAVSYGGSNWQVVLTMACFAKVFTTGLFTMLFLYTPEAFPTPVRNLSLGFLSIAARVASAVAPTIGSLAYDASTMSSFAVFGTSCAVGMLAGFALPFETKNRDADAVHEEQDDSMTRIASTERTPLVKGLVKKP</sequence>
<dbReference type="PROSITE" id="PS50850">
    <property type="entry name" value="MFS"/>
    <property type="match status" value="1"/>
</dbReference>
<accession>A0A7S2GHY6</accession>
<dbReference type="SUPFAM" id="SSF103473">
    <property type="entry name" value="MFS general substrate transporter"/>
    <property type="match status" value="1"/>
</dbReference>
<evidence type="ECO:0000256" key="1">
    <source>
        <dbReference type="ARBA" id="ARBA00004141"/>
    </source>
</evidence>
<keyword evidence="2" id="KW-0813">Transport</keyword>
<evidence type="ECO:0000256" key="4">
    <source>
        <dbReference type="ARBA" id="ARBA00022989"/>
    </source>
</evidence>
<feature type="transmembrane region" description="Helical" evidence="7">
    <location>
        <begin position="133"/>
        <end position="157"/>
    </location>
</feature>
<reference evidence="9" key="1">
    <citation type="submission" date="2021-01" db="EMBL/GenBank/DDBJ databases">
        <authorList>
            <person name="Corre E."/>
            <person name="Pelletier E."/>
            <person name="Niang G."/>
            <person name="Scheremetjew M."/>
            <person name="Finn R."/>
            <person name="Kale V."/>
            <person name="Holt S."/>
            <person name="Cochrane G."/>
            <person name="Meng A."/>
            <person name="Brown T."/>
            <person name="Cohen L."/>
        </authorList>
    </citation>
    <scope>NUCLEOTIDE SEQUENCE</scope>
    <source>
        <strain evidence="9">UTEX LB 985</strain>
    </source>
</reference>
<feature type="transmembrane region" description="Helical" evidence="7">
    <location>
        <begin position="20"/>
        <end position="40"/>
    </location>
</feature>
<dbReference type="GO" id="GO:0016020">
    <property type="term" value="C:membrane"/>
    <property type="evidence" value="ECO:0007669"/>
    <property type="project" value="UniProtKB-SubCell"/>
</dbReference>
<dbReference type="PANTHER" id="PTHR23511:SF5">
    <property type="entry name" value="MAJOR FACILITATOR-TYPE TRANSPORTER HXNZ-RELATED"/>
    <property type="match status" value="1"/>
</dbReference>
<protein>
    <recommendedName>
        <fullName evidence="8">Major facilitator superfamily (MFS) profile domain-containing protein</fullName>
    </recommendedName>
</protein>
<evidence type="ECO:0000256" key="6">
    <source>
        <dbReference type="SAM" id="MobiDB-lite"/>
    </source>
</evidence>
<feature type="transmembrane region" description="Helical" evidence="7">
    <location>
        <begin position="47"/>
        <end position="66"/>
    </location>
</feature>
<name>A0A7S2GHY6_9EUKA</name>
<keyword evidence="3 7" id="KW-0812">Transmembrane</keyword>
<feature type="transmembrane region" description="Helical" evidence="7">
    <location>
        <begin position="348"/>
        <end position="370"/>
    </location>
</feature>
<dbReference type="Pfam" id="PF07690">
    <property type="entry name" value="MFS_1"/>
    <property type="match status" value="2"/>
</dbReference>
<dbReference type="GO" id="GO:0022857">
    <property type="term" value="F:transmembrane transporter activity"/>
    <property type="evidence" value="ECO:0007669"/>
    <property type="project" value="InterPro"/>
</dbReference>
<feature type="transmembrane region" description="Helical" evidence="7">
    <location>
        <begin position="278"/>
        <end position="302"/>
    </location>
</feature>
<feature type="compositionally biased region" description="Low complexity" evidence="6">
    <location>
        <begin position="231"/>
        <end position="251"/>
    </location>
</feature>
<feature type="transmembrane region" description="Helical" evidence="7">
    <location>
        <begin position="103"/>
        <end position="121"/>
    </location>
</feature>
<dbReference type="AlphaFoldDB" id="A0A7S2GHY6"/>
<evidence type="ECO:0000256" key="2">
    <source>
        <dbReference type="ARBA" id="ARBA00022448"/>
    </source>
</evidence>
<dbReference type="InterPro" id="IPR011701">
    <property type="entry name" value="MFS"/>
</dbReference>
<feature type="region of interest" description="Disordered" evidence="6">
    <location>
        <begin position="220"/>
        <end position="254"/>
    </location>
</feature>
<keyword evidence="5 7" id="KW-0472">Membrane</keyword>
<dbReference type="PANTHER" id="PTHR23511">
    <property type="entry name" value="SYNAPTIC VESICLE GLYCOPROTEIN 2"/>
    <property type="match status" value="1"/>
</dbReference>
<dbReference type="InterPro" id="IPR020846">
    <property type="entry name" value="MFS_dom"/>
</dbReference>
<evidence type="ECO:0000259" key="8">
    <source>
        <dbReference type="PROSITE" id="PS50850"/>
    </source>
</evidence>
<keyword evidence="4 7" id="KW-1133">Transmembrane helix</keyword>
<feature type="transmembrane region" description="Helical" evidence="7">
    <location>
        <begin position="78"/>
        <end position="96"/>
    </location>
</feature>
<evidence type="ECO:0000256" key="5">
    <source>
        <dbReference type="ARBA" id="ARBA00023136"/>
    </source>
</evidence>